<dbReference type="EMBL" id="EU194559">
    <property type="protein sequence ID" value="ABW74144.1"/>
    <property type="molecule type" value="mRNA"/>
</dbReference>
<keyword evidence="1" id="KW-0193">Cuticle</keyword>
<dbReference type="InterPro" id="IPR000618">
    <property type="entry name" value="Insect_cuticle"/>
</dbReference>
<feature type="signal peptide" evidence="2">
    <location>
        <begin position="1"/>
        <end position="23"/>
    </location>
</feature>
<dbReference type="KEGG" id="ldc:111509825"/>
<organism evidence="3">
    <name type="scientific">Leptinotarsa decemlineata</name>
    <name type="common">Colorado potato beetle</name>
    <name type="synonym">Doryphora decemlineata</name>
    <dbReference type="NCBI Taxonomy" id="7539"/>
    <lineage>
        <taxon>Eukaryota</taxon>
        <taxon>Metazoa</taxon>
        <taxon>Ecdysozoa</taxon>
        <taxon>Arthropoda</taxon>
        <taxon>Hexapoda</taxon>
        <taxon>Insecta</taxon>
        <taxon>Pterygota</taxon>
        <taxon>Neoptera</taxon>
        <taxon>Endopterygota</taxon>
        <taxon>Coleoptera</taxon>
        <taxon>Polyphaga</taxon>
        <taxon>Cucujiformia</taxon>
        <taxon>Chrysomeloidea</taxon>
        <taxon>Chrysomelidae</taxon>
        <taxon>Chrysomelinae</taxon>
        <taxon>Doryphorini</taxon>
        <taxon>Leptinotarsa</taxon>
    </lineage>
</organism>
<dbReference type="GeneID" id="111509825"/>
<evidence type="ECO:0000256" key="2">
    <source>
        <dbReference type="SAM" id="SignalP"/>
    </source>
</evidence>
<dbReference type="OrthoDB" id="6815232at2759"/>
<reference evidence="4" key="2">
    <citation type="submission" date="2017-11" db="EMBL/GenBank/DDBJ databases">
        <authorList>
            <person name="Wang Y.-W."/>
            <person name="Wan P.-J."/>
            <person name="Li G.-Q."/>
        </authorList>
    </citation>
    <scope>NUCLEOTIDE SEQUENCE</scope>
</reference>
<dbReference type="EMBL" id="MG601571">
    <property type="protein sequence ID" value="AYA49896.1"/>
    <property type="molecule type" value="mRNA"/>
</dbReference>
<protein>
    <submittedName>
        <fullName evidence="4">Cuticular protein 18</fullName>
    </submittedName>
    <submittedName>
        <fullName evidence="3">Cuticular protein Ld-CP4</fullName>
    </submittedName>
</protein>
<evidence type="ECO:0000313" key="4">
    <source>
        <dbReference type="EMBL" id="AYA49896.1"/>
    </source>
</evidence>
<feature type="chain" id="PRO_5036279174" evidence="2">
    <location>
        <begin position="24"/>
        <end position="113"/>
    </location>
</feature>
<evidence type="ECO:0000313" key="3">
    <source>
        <dbReference type="EMBL" id="ABW74144.1"/>
    </source>
</evidence>
<dbReference type="Pfam" id="PF00379">
    <property type="entry name" value="Chitin_bind_4"/>
    <property type="match status" value="1"/>
</dbReference>
<accession>A8W7B3</accession>
<sequence>MFVAKSFFIFSVLFCSLVNSKPADPDASAQIVKFDNDLRLDGYNFDFETSNGIKRTEAGVLKPGTGKDNDQTLNVDGDFSFTFPDGTPFSVKFVATEDGYRPTVVIGQGRAGK</sequence>
<name>A8W7B3_LEPDE</name>
<reference evidence="3" key="1">
    <citation type="submission" date="2007-10" db="EMBL/GenBank/DDBJ databases">
        <title>cDNAs characterization and gene expression of cuticular proteins at larvae and adult stages in Leptinotarsa decemlineata (Say).</title>
        <authorList>
            <person name="Zhang J."/>
            <person name="Goyer C."/>
            <person name="Pelletier Y."/>
        </authorList>
    </citation>
    <scope>NUCLEOTIDE SEQUENCE</scope>
</reference>
<proteinExistence type="evidence at transcript level"/>
<dbReference type="GO" id="GO:0042302">
    <property type="term" value="F:structural constituent of cuticle"/>
    <property type="evidence" value="ECO:0007669"/>
    <property type="project" value="UniProtKB-UniRule"/>
</dbReference>
<dbReference type="AlphaFoldDB" id="A8W7B3"/>
<dbReference type="PROSITE" id="PS51155">
    <property type="entry name" value="CHIT_BIND_RR_2"/>
    <property type="match status" value="1"/>
</dbReference>
<evidence type="ECO:0000256" key="1">
    <source>
        <dbReference type="PROSITE-ProRule" id="PRU00497"/>
    </source>
</evidence>
<dbReference type="PRINTS" id="PR00947">
    <property type="entry name" value="CUTICLE"/>
</dbReference>
<keyword evidence="2" id="KW-0732">Signal</keyword>
<dbReference type="RefSeq" id="XP_023021422.1">
    <property type="nucleotide sequence ID" value="XM_023165654.2"/>
</dbReference>